<sequence length="180" mass="21259">MNYFLLGFKQIFHYQGRATRAEFAYFTIINFLVILLIMLSIRIFALLWIAFDVTAFFMPLVITFFIIFISSVLLYSSISFLAIISLTCRRLHDLGYSGWWQLVLYLINYLINLIPMLYLIENSNKNLTNSFFHLRIKQDFYIIANNTAYITLIISFIFLLLLLFKQGKNQANQYGDNPRQ</sequence>
<organism evidence="2 3">
    <name type="scientific">Volucribacter amazonae</name>
    <dbReference type="NCBI Taxonomy" id="256731"/>
    <lineage>
        <taxon>Bacteria</taxon>
        <taxon>Pseudomonadati</taxon>
        <taxon>Pseudomonadota</taxon>
        <taxon>Gammaproteobacteria</taxon>
        <taxon>Pasteurellales</taxon>
        <taxon>Pasteurellaceae</taxon>
        <taxon>Volucribacter</taxon>
    </lineage>
</organism>
<protein>
    <recommendedName>
        <fullName evidence="4">DUF805 domain-containing protein</fullName>
    </recommendedName>
</protein>
<evidence type="ECO:0008006" key="4">
    <source>
        <dbReference type="Google" id="ProtNLM"/>
    </source>
</evidence>
<accession>A0A9X4SR56</accession>
<dbReference type="Proteomes" id="UP001155500">
    <property type="component" value="Unassembled WGS sequence"/>
</dbReference>
<comment type="caution">
    <text evidence="2">The sequence shown here is derived from an EMBL/GenBank/DDBJ whole genome shotgun (WGS) entry which is preliminary data.</text>
</comment>
<keyword evidence="3" id="KW-1185">Reference proteome</keyword>
<dbReference type="PANTHER" id="PTHR34980:SF2">
    <property type="entry name" value="INNER MEMBRANE PROTEIN YHAH-RELATED"/>
    <property type="match status" value="1"/>
</dbReference>
<feature type="transmembrane region" description="Helical" evidence="1">
    <location>
        <begin position="98"/>
        <end position="120"/>
    </location>
</feature>
<keyword evidence="1" id="KW-0472">Membrane</keyword>
<keyword evidence="1" id="KW-0812">Transmembrane</keyword>
<dbReference type="AlphaFoldDB" id="A0A9X4SR56"/>
<evidence type="ECO:0000313" key="3">
    <source>
        <dbReference type="Proteomes" id="UP001155500"/>
    </source>
</evidence>
<dbReference type="InterPro" id="IPR008523">
    <property type="entry name" value="DUF805"/>
</dbReference>
<evidence type="ECO:0000256" key="1">
    <source>
        <dbReference type="SAM" id="Phobius"/>
    </source>
</evidence>
<reference evidence="2" key="1">
    <citation type="submission" date="2016-03" db="EMBL/GenBank/DDBJ databases">
        <title>Co-evolution between Pasteurellaceae and their hosts.</title>
        <authorList>
            <person name="Hansen M.J."/>
            <person name="Bojesen A.M."/>
            <person name="Planet P."/>
        </authorList>
    </citation>
    <scope>NUCLEOTIDE SEQUENCE</scope>
    <source>
        <strain evidence="2">146/S8/89</strain>
    </source>
</reference>
<evidence type="ECO:0000313" key="2">
    <source>
        <dbReference type="EMBL" id="MDG6896201.1"/>
    </source>
</evidence>
<proteinExistence type="predicted"/>
<gene>
    <name evidence="2" type="ORF">A6A20_11385</name>
</gene>
<feature type="transmembrane region" description="Helical" evidence="1">
    <location>
        <begin position="57"/>
        <end position="86"/>
    </location>
</feature>
<dbReference type="GO" id="GO:0005886">
    <property type="term" value="C:plasma membrane"/>
    <property type="evidence" value="ECO:0007669"/>
    <property type="project" value="TreeGrafter"/>
</dbReference>
<dbReference type="Pfam" id="PF05656">
    <property type="entry name" value="DUF805"/>
    <property type="match status" value="1"/>
</dbReference>
<feature type="transmembrane region" description="Helical" evidence="1">
    <location>
        <begin position="140"/>
        <end position="164"/>
    </location>
</feature>
<keyword evidence="1" id="KW-1133">Transmembrane helix</keyword>
<dbReference type="EMBL" id="LWID01000001">
    <property type="protein sequence ID" value="MDG6896201.1"/>
    <property type="molecule type" value="Genomic_DNA"/>
</dbReference>
<dbReference type="PANTHER" id="PTHR34980">
    <property type="entry name" value="INNER MEMBRANE PROTEIN-RELATED-RELATED"/>
    <property type="match status" value="1"/>
</dbReference>
<feature type="transmembrane region" description="Helical" evidence="1">
    <location>
        <begin position="23"/>
        <end position="51"/>
    </location>
</feature>
<name>A0A9X4SR56_9PAST</name>
<dbReference type="RefSeq" id="WP_279573554.1">
    <property type="nucleotide sequence ID" value="NZ_LWID01000001.1"/>
</dbReference>